<dbReference type="Pfam" id="PF12937">
    <property type="entry name" value="F-box-like"/>
    <property type="match status" value="1"/>
</dbReference>
<dbReference type="Gene3D" id="1.20.1280.50">
    <property type="match status" value="1"/>
</dbReference>
<dbReference type="VEuPathDB" id="FungiDB:BD410DRAFT_902399"/>
<keyword evidence="3" id="KW-1185">Reference proteome</keyword>
<evidence type="ECO:0000259" key="1">
    <source>
        <dbReference type="Pfam" id="PF12937"/>
    </source>
</evidence>
<proteinExistence type="predicted"/>
<evidence type="ECO:0000313" key="3">
    <source>
        <dbReference type="Proteomes" id="UP000294933"/>
    </source>
</evidence>
<sequence length="560" mass="63887">MTRRIRLSLSRFRSFGQKPLIFCRSQDPESTCNVVGTDNIVEGEQLSASDSPSLHVRESKIACLPPELLANIFEFTQDSVYPWLYYSRKWIYVSHVCRRWRQLSLAYPNLWSTVDTSWGGIATLFILRSGMAPLKLKMYLKHEASWLECEAINVALAQISRVRELHLNADGYRELMKISTSLSAADFAASLKGIFIYSATPFQLPLERGTPNRIFDEAYPRLECMGMTNVHLPYPPGMLTYVKRLKIEVVARWPHFSSEALLNMLALCNRLEEFWLEFRDEWGRIEESSPPTSSHIVCLPHLRRLHVKARYSESLIDWLNHLSLPAVISFVNRGFCDSSSLYPSIPETLLSAYDACLVTLSDKYLDTWLSSRTDTELSMDVRLRFYPDNTRIDVFHSVFYGAFSHLTSLFVVLDIHHYYPLDAQSTRRKWVEVFKELVVLHELTVSDLKFDHGCAVLAKPLLGALSETDTTSTTVCPNLRELTLMKIPLALGPGKTEWVFPSLLACIVNRNSPHTRISKLVISECPSIGAELVAELTPFVDEVIWENVSGGAAFRRLMKY</sequence>
<gene>
    <name evidence="2" type="ORF">BD410DRAFT_902399</name>
</gene>
<feature type="domain" description="F-box" evidence="1">
    <location>
        <begin position="61"/>
        <end position="115"/>
    </location>
</feature>
<dbReference type="OrthoDB" id="2603857at2759"/>
<organism evidence="2 3">
    <name type="scientific">Rickenella mellea</name>
    <dbReference type="NCBI Taxonomy" id="50990"/>
    <lineage>
        <taxon>Eukaryota</taxon>
        <taxon>Fungi</taxon>
        <taxon>Dikarya</taxon>
        <taxon>Basidiomycota</taxon>
        <taxon>Agaricomycotina</taxon>
        <taxon>Agaricomycetes</taxon>
        <taxon>Hymenochaetales</taxon>
        <taxon>Rickenellaceae</taxon>
        <taxon>Rickenella</taxon>
    </lineage>
</organism>
<evidence type="ECO:0000313" key="2">
    <source>
        <dbReference type="EMBL" id="TDL15771.1"/>
    </source>
</evidence>
<dbReference type="EMBL" id="ML170262">
    <property type="protein sequence ID" value="TDL15771.1"/>
    <property type="molecule type" value="Genomic_DNA"/>
</dbReference>
<accession>A0A4Y7PLA4</accession>
<name>A0A4Y7PLA4_9AGAM</name>
<dbReference type="InterPro" id="IPR001810">
    <property type="entry name" value="F-box_dom"/>
</dbReference>
<dbReference type="Proteomes" id="UP000294933">
    <property type="component" value="Unassembled WGS sequence"/>
</dbReference>
<protein>
    <recommendedName>
        <fullName evidence="1">F-box domain-containing protein</fullName>
    </recommendedName>
</protein>
<dbReference type="AlphaFoldDB" id="A0A4Y7PLA4"/>
<reference evidence="2 3" key="1">
    <citation type="submission" date="2018-06" db="EMBL/GenBank/DDBJ databases">
        <title>A transcriptomic atlas of mushroom development highlights an independent origin of complex multicellularity.</title>
        <authorList>
            <consortium name="DOE Joint Genome Institute"/>
            <person name="Krizsan K."/>
            <person name="Almasi E."/>
            <person name="Merenyi Z."/>
            <person name="Sahu N."/>
            <person name="Viragh M."/>
            <person name="Koszo T."/>
            <person name="Mondo S."/>
            <person name="Kiss B."/>
            <person name="Balint B."/>
            <person name="Kues U."/>
            <person name="Barry K."/>
            <person name="Hegedus J.C."/>
            <person name="Henrissat B."/>
            <person name="Johnson J."/>
            <person name="Lipzen A."/>
            <person name="Ohm R."/>
            <person name="Nagy I."/>
            <person name="Pangilinan J."/>
            <person name="Yan J."/>
            <person name="Xiong Y."/>
            <person name="Grigoriev I.V."/>
            <person name="Hibbett D.S."/>
            <person name="Nagy L.G."/>
        </authorList>
    </citation>
    <scope>NUCLEOTIDE SEQUENCE [LARGE SCALE GENOMIC DNA]</scope>
    <source>
        <strain evidence="2 3">SZMC22713</strain>
    </source>
</reference>